<evidence type="ECO:0000313" key="7">
    <source>
        <dbReference type="EMBL" id="AMT95067.1"/>
    </source>
</evidence>
<comment type="subcellular location">
    <subcellularLocation>
        <location evidence="1">Cell envelope</location>
    </subcellularLocation>
</comment>
<dbReference type="GO" id="GO:0015833">
    <property type="term" value="P:peptide transport"/>
    <property type="evidence" value="ECO:0007669"/>
    <property type="project" value="TreeGrafter"/>
</dbReference>
<evidence type="ECO:0000256" key="2">
    <source>
        <dbReference type="ARBA" id="ARBA00005695"/>
    </source>
</evidence>
<protein>
    <submittedName>
        <fullName evidence="8">ABC-type transporter, periplasmic subunit</fullName>
    </submittedName>
    <submittedName>
        <fullName evidence="7">Peptide ABC transporter substrate-binding protein</fullName>
    </submittedName>
</protein>
<name>A0A0B8ZXW2_BRELN</name>
<dbReference type="InterPro" id="IPR000914">
    <property type="entry name" value="SBP_5_dom"/>
</dbReference>
<dbReference type="SUPFAM" id="SSF53850">
    <property type="entry name" value="Periplasmic binding protein-like II"/>
    <property type="match status" value="1"/>
</dbReference>
<evidence type="ECO:0000313" key="10">
    <source>
        <dbReference type="Proteomes" id="UP000075950"/>
    </source>
</evidence>
<dbReference type="PROSITE" id="PS51257">
    <property type="entry name" value="PROKAR_LIPOPROTEIN"/>
    <property type="match status" value="1"/>
</dbReference>
<reference evidence="8 9" key="1">
    <citation type="submission" date="2014-11" db="EMBL/GenBank/DDBJ databases">
        <title>Draft Genome Sequence of Brevibacterium linens AE038-8.</title>
        <authorList>
            <person name="Maizel D."/>
            <person name="Utturkar S.M."/>
            <person name="Brown S.D."/>
            <person name="Ferrero M."/>
            <person name="Rosen B.P."/>
        </authorList>
    </citation>
    <scope>NUCLEOTIDE SEQUENCE [LARGE SCALE GENOMIC DNA]</scope>
    <source>
        <strain evidence="8 9">AE038-8</strain>
    </source>
</reference>
<dbReference type="STRING" id="1703.BLSMQ_3554"/>
<feature type="signal peptide" evidence="5">
    <location>
        <begin position="1"/>
        <end position="29"/>
    </location>
</feature>
<dbReference type="Pfam" id="PF00496">
    <property type="entry name" value="SBP_bac_5"/>
    <property type="match status" value="1"/>
</dbReference>
<evidence type="ECO:0000256" key="3">
    <source>
        <dbReference type="ARBA" id="ARBA00022448"/>
    </source>
</evidence>
<organism evidence="8 9">
    <name type="scientific">Brevibacterium linens</name>
    <dbReference type="NCBI Taxonomy" id="1703"/>
    <lineage>
        <taxon>Bacteria</taxon>
        <taxon>Bacillati</taxon>
        <taxon>Actinomycetota</taxon>
        <taxon>Actinomycetes</taxon>
        <taxon>Micrococcales</taxon>
        <taxon>Brevibacteriaceae</taxon>
        <taxon>Brevibacterium</taxon>
    </lineage>
</organism>
<dbReference type="EMBL" id="CP014869">
    <property type="protein sequence ID" value="AMT95067.1"/>
    <property type="molecule type" value="Genomic_DNA"/>
</dbReference>
<accession>A0A0B8ZXW2</accession>
<dbReference type="GO" id="GO:0030313">
    <property type="term" value="C:cell envelope"/>
    <property type="evidence" value="ECO:0007669"/>
    <property type="project" value="UniProtKB-SubCell"/>
</dbReference>
<keyword evidence="3" id="KW-0813">Transport</keyword>
<keyword evidence="9" id="KW-1185">Reference proteome</keyword>
<dbReference type="EMBL" id="JTJZ01000022">
    <property type="protein sequence ID" value="KHS51282.1"/>
    <property type="molecule type" value="Genomic_DNA"/>
</dbReference>
<dbReference type="KEGG" id="bly:A2T55_16240"/>
<dbReference type="PANTHER" id="PTHR30290:SF10">
    <property type="entry name" value="PERIPLASMIC OLIGOPEPTIDE-BINDING PROTEIN-RELATED"/>
    <property type="match status" value="1"/>
</dbReference>
<dbReference type="GO" id="GO:0043190">
    <property type="term" value="C:ATP-binding cassette (ABC) transporter complex"/>
    <property type="evidence" value="ECO:0007669"/>
    <property type="project" value="InterPro"/>
</dbReference>
<reference evidence="7" key="3">
    <citation type="submission" date="2016-03" db="EMBL/GenBank/DDBJ databases">
        <authorList>
            <person name="Zhu Y."/>
            <person name="Sun C."/>
        </authorList>
    </citation>
    <scope>NUCLEOTIDE SEQUENCE</scope>
    <source>
        <strain evidence="7">BS258</strain>
    </source>
</reference>
<keyword evidence="4 5" id="KW-0732">Signal</keyword>
<dbReference type="PATRIC" id="fig|1703.6.peg.3314"/>
<proteinExistence type="inferred from homology"/>
<dbReference type="InterPro" id="IPR030678">
    <property type="entry name" value="Peptide/Ni-bd"/>
</dbReference>
<dbReference type="GO" id="GO:1904680">
    <property type="term" value="F:peptide transmembrane transporter activity"/>
    <property type="evidence" value="ECO:0007669"/>
    <property type="project" value="TreeGrafter"/>
</dbReference>
<feature type="domain" description="Solute-binding protein family 5" evidence="6">
    <location>
        <begin position="81"/>
        <end position="460"/>
    </location>
</feature>
<evidence type="ECO:0000256" key="4">
    <source>
        <dbReference type="ARBA" id="ARBA00022729"/>
    </source>
</evidence>
<gene>
    <name evidence="7" type="ORF">A2T55_16240</name>
    <name evidence="8" type="ORF">AE0388_3354</name>
</gene>
<dbReference type="Proteomes" id="UP000075950">
    <property type="component" value="Chromosome"/>
</dbReference>
<dbReference type="RefSeq" id="WP_039212090.1">
    <property type="nucleotide sequence ID" value="NZ_CP014869.1"/>
</dbReference>
<evidence type="ECO:0000313" key="9">
    <source>
        <dbReference type="Proteomes" id="UP000031488"/>
    </source>
</evidence>
<evidence type="ECO:0000259" key="6">
    <source>
        <dbReference type="Pfam" id="PF00496"/>
    </source>
</evidence>
<sequence>MKRRTGAKAVAIAAAGALLLSACSTSTTGGGDGDDKGGMLTVGTTDKVVALDPAAAYDNGSSLVEQQIYPYILAYKPGTAELNPSIAESADFTEPTKYEVKLKDGLKYANGNELTSSDVKFSFERQLKIQDPNGPSSLLGGLKSVETPDEKTVVFNLKRKNDQTWPGVLASAAGPIVDEDVFSPDKVTKDQEIVDGKAFAGPYTIDGFKFNELITYKANPDYKGFIEPAKTETVQMKYYSDANNMKLDVQENTIDVAWRSLSATDVEDLGKNEDLKVHKGPGGEIRYIVFNYDTMPFGAKTDEADEKKALAVRKAMADSVDRQAIASQVYKDTFTPLYSHVPDGLPGSDEPLKAEYGDGEGGADVDKAKKALKDAGVKTPVELKLQYNPDHYGPSSGDEYALVKDQLDKTGLFKVKLQSTEWVQYSKDRTDDVYPMYQLGWFPDYSDADNYLVPFFYDTDETPSFLANHYRDKTMNKELNAQSSIADEGKREEALKKIQGQLADELPTLPLLQGNQIAVSGKDVKGVDDTLDPAFQFRLALLSK</sequence>
<evidence type="ECO:0000313" key="8">
    <source>
        <dbReference type="EMBL" id="KHS51282.1"/>
    </source>
</evidence>
<evidence type="ECO:0000256" key="1">
    <source>
        <dbReference type="ARBA" id="ARBA00004196"/>
    </source>
</evidence>
<dbReference type="OrthoDB" id="9801912at2"/>
<dbReference type="GO" id="GO:0042597">
    <property type="term" value="C:periplasmic space"/>
    <property type="evidence" value="ECO:0007669"/>
    <property type="project" value="UniProtKB-ARBA"/>
</dbReference>
<comment type="similarity">
    <text evidence="2">Belongs to the bacterial solute-binding protein 5 family.</text>
</comment>
<accession>A0A144MI23</accession>
<dbReference type="AlphaFoldDB" id="A0A0B8ZXW2"/>
<evidence type="ECO:0000256" key="5">
    <source>
        <dbReference type="SAM" id="SignalP"/>
    </source>
</evidence>
<dbReference type="PANTHER" id="PTHR30290">
    <property type="entry name" value="PERIPLASMIC BINDING COMPONENT OF ABC TRANSPORTER"/>
    <property type="match status" value="1"/>
</dbReference>
<feature type="chain" id="PRO_5039969532" evidence="5">
    <location>
        <begin position="30"/>
        <end position="544"/>
    </location>
</feature>
<dbReference type="Proteomes" id="UP000031488">
    <property type="component" value="Unassembled WGS sequence"/>
</dbReference>
<dbReference type="Gene3D" id="3.10.105.10">
    <property type="entry name" value="Dipeptide-binding Protein, Domain 3"/>
    <property type="match status" value="1"/>
</dbReference>
<reference evidence="10" key="2">
    <citation type="submission" date="2016-03" db="EMBL/GenBank/DDBJ databases">
        <authorList>
            <person name="Ploux O."/>
        </authorList>
    </citation>
    <scope>NUCLEOTIDE SEQUENCE [LARGE SCALE GENOMIC DNA]</scope>
    <source>
        <strain evidence="10">BS258</strain>
    </source>
</reference>
<dbReference type="PIRSF" id="PIRSF002741">
    <property type="entry name" value="MppA"/>
    <property type="match status" value="1"/>
</dbReference>
<dbReference type="InterPro" id="IPR039424">
    <property type="entry name" value="SBP_5"/>
</dbReference>
<dbReference type="Gene3D" id="3.40.190.10">
    <property type="entry name" value="Periplasmic binding protein-like II"/>
    <property type="match status" value="1"/>
</dbReference>